<keyword evidence="5" id="KW-0472">Membrane</keyword>
<proteinExistence type="predicted"/>
<feature type="DNA-binding region" description="H-T-H motif" evidence="4">
    <location>
        <begin position="27"/>
        <end position="46"/>
    </location>
</feature>
<dbReference type="SUPFAM" id="SSF46689">
    <property type="entry name" value="Homeodomain-like"/>
    <property type="match status" value="1"/>
</dbReference>
<accession>A0A1F2WJ56</accession>
<protein>
    <recommendedName>
        <fullName evidence="6">HTH tetR-type domain-containing protein</fullName>
    </recommendedName>
</protein>
<dbReference type="AlphaFoldDB" id="A0A1F2WJ56"/>
<comment type="caution">
    <text evidence="7">The sequence shown here is derived from an EMBL/GenBank/DDBJ whole genome shotgun (WGS) entry which is preliminary data.</text>
</comment>
<dbReference type="GO" id="GO:0000976">
    <property type="term" value="F:transcription cis-regulatory region binding"/>
    <property type="evidence" value="ECO:0007669"/>
    <property type="project" value="TreeGrafter"/>
</dbReference>
<reference evidence="7 8" key="1">
    <citation type="journal article" date="2016" name="Nat. Commun.">
        <title>Thousands of microbial genomes shed light on interconnected biogeochemical processes in an aquifer system.</title>
        <authorList>
            <person name="Anantharaman K."/>
            <person name="Brown C.T."/>
            <person name="Hug L.A."/>
            <person name="Sharon I."/>
            <person name="Castelle C.J."/>
            <person name="Probst A.J."/>
            <person name="Thomas B.C."/>
            <person name="Singh A."/>
            <person name="Wilkins M.J."/>
            <person name="Karaoz U."/>
            <person name="Brodie E.L."/>
            <person name="Williams K.H."/>
            <person name="Hubbard S.S."/>
            <person name="Banfield J.F."/>
        </authorList>
    </citation>
    <scope>NUCLEOTIDE SEQUENCE [LARGE SCALE GENOMIC DNA]</scope>
</reference>
<dbReference type="PANTHER" id="PTHR30055:SF234">
    <property type="entry name" value="HTH-TYPE TRANSCRIPTIONAL REGULATOR BETI"/>
    <property type="match status" value="1"/>
</dbReference>
<name>A0A1F2WJ56_9ACTN</name>
<organism evidence="7 8">
    <name type="scientific">Candidatus Solincola sediminis</name>
    <dbReference type="NCBI Taxonomy" id="1797199"/>
    <lineage>
        <taxon>Bacteria</taxon>
        <taxon>Bacillati</taxon>
        <taxon>Actinomycetota</taxon>
        <taxon>Candidatus Geothermincolia</taxon>
        <taxon>Candidatus Geothermincolales</taxon>
        <taxon>Candidatus Geothermincolaceae</taxon>
        <taxon>Candidatus Solincola</taxon>
    </lineage>
</organism>
<dbReference type="PROSITE" id="PS01081">
    <property type="entry name" value="HTH_TETR_1"/>
    <property type="match status" value="1"/>
</dbReference>
<dbReference type="InterPro" id="IPR001647">
    <property type="entry name" value="HTH_TetR"/>
</dbReference>
<dbReference type="PRINTS" id="PR00455">
    <property type="entry name" value="HTHTETR"/>
</dbReference>
<dbReference type="Pfam" id="PF00440">
    <property type="entry name" value="TetR_N"/>
    <property type="match status" value="1"/>
</dbReference>
<keyword evidence="5" id="KW-0812">Transmembrane</keyword>
<keyword evidence="2 4" id="KW-0238">DNA-binding</keyword>
<gene>
    <name evidence="7" type="ORF">A2Y75_06850</name>
</gene>
<dbReference type="PANTHER" id="PTHR30055">
    <property type="entry name" value="HTH-TYPE TRANSCRIPTIONAL REGULATOR RUTR"/>
    <property type="match status" value="1"/>
</dbReference>
<dbReference type="SUPFAM" id="SSF48498">
    <property type="entry name" value="Tetracyclin repressor-like, C-terminal domain"/>
    <property type="match status" value="1"/>
</dbReference>
<feature type="domain" description="HTH tetR-type" evidence="6">
    <location>
        <begin position="4"/>
        <end position="64"/>
    </location>
</feature>
<dbReference type="PROSITE" id="PS50977">
    <property type="entry name" value="HTH_TETR_2"/>
    <property type="match status" value="1"/>
</dbReference>
<evidence type="ECO:0000259" key="6">
    <source>
        <dbReference type="PROSITE" id="PS50977"/>
    </source>
</evidence>
<evidence type="ECO:0000313" key="7">
    <source>
        <dbReference type="EMBL" id="OFW56876.1"/>
    </source>
</evidence>
<dbReference type="Gene3D" id="1.10.357.10">
    <property type="entry name" value="Tetracycline Repressor, domain 2"/>
    <property type="match status" value="1"/>
</dbReference>
<keyword evidence="5" id="KW-1133">Transmembrane helix</keyword>
<dbReference type="InterPro" id="IPR050109">
    <property type="entry name" value="HTH-type_TetR-like_transc_reg"/>
</dbReference>
<evidence type="ECO:0000256" key="4">
    <source>
        <dbReference type="PROSITE-ProRule" id="PRU00335"/>
    </source>
</evidence>
<evidence type="ECO:0000313" key="8">
    <source>
        <dbReference type="Proteomes" id="UP000177876"/>
    </source>
</evidence>
<dbReference type="GO" id="GO:0003700">
    <property type="term" value="F:DNA-binding transcription factor activity"/>
    <property type="evidence" value="ECO:0007669"/>
    <property type="project" value="TreeGrafter"/>
</dbReference>
<dbReference type="InterPro" id="IPR036271">
    <property type="entry name" value="Tet_transcr_reg_TetR-rel_C_sf"/>
</dbReference>
<dbReference type="Gene3D" id="1.10.10.60">
    <property type="entry name" value="Homeodomain-like"/>
    <property type="match status" value="1"/>
</dbReference>
<evidence type="ECO:0000256" key="5">
    <source>
        <dbReference type="SAM" id="Phobius"/>
    </source>
</evidence>
<dbReference type="STRING" id="1797197.A2Y75_06850"/>
<evidence type="ECO:0000256" key="1">
    <source>
        <dbReference type="ARBA" id="ARBA00023015"/>
    </source>
</evidence>
<evidence type="ECO:0000256" key="3">
    <source>
        <dbReference type="ARBA" id="ARBA00023163"/>
    </source>
</evidence>
<keyword evidence="1" id="KW-0805">Transcription regulation</keyword>
<evidence type="ECO:0000256" key="2">
    <source>
        <dbReference type="ARBA" id="ARBA00023125"/>
    </source>
</evidence>
<dbReference type="InterPro" id="IPR023772">
    <property type="entry name" value="DNA-bd_HTH_TetR-type_CS"/>
</dbReference>
<dbReference type="EMBL" id="MELK01000040">
    <property type="protein sequence ID" value="OFW56876.1"/>
    <property type="molecule type" value="Genomic_DNA"/>
</dbReference>
<feature type="transmembrane region" description="Helical" evidence="5">
    <location>
        <begin position="152"/>
        <end position="175"/>
    </location>
</feature>
<dbReference type="InterPro" id="IPR009057">
    <property type="entry name" value="Homeodomain-like_sf"/>
</dbReference>
<sequence>MRGPERRNQIVEAVISVMAEHGLPGTTTKRIAAKAGVSEPALYRHFSSKKKLVLEALEKVGNTPLQILATMTGVEDNVFDQFIKMSDGFYDFFMDHSEESMLLFEVVAGSRDPEFRMAMSDKFMDYTLIMSTMFEEGKKAGYVREDLDTTVAAWHILALGITLVFASVMGLGDVLTKDKALLAVREILQNIASDQTEGKKGRGV</sequence>
<dbReference type="Proteomes" id="UP000177876">
    <property type="component" value="Unassembled WGS sequence"/>
</dbReference>
<keyword evidence="3" id="KW-0804">Transcription</keyword>